<protein>
    <submittedName>
        <fullName evidence="2">WS/DGAT domain-containing protein</fullName>
    </submittedName>
</protein>
<evidence type="ECO:0000313" key="2">
    <source>
        <dbReference type="EMBL" id="MES0874288.1"/>
    </source>
</evidence>
<proteinExistence type="predicted"/>
<dbReference type="Proteomes" id="UP001465331">
    <property type="component" value="Unassembled WGS sequence"/>
</dbReference>
<dbReference type="EMBL" id="JBEPIJ010000010">
    <property type="protein sequence ID" value="MES0874288.1"/>
    <property type="molecule type" value="Genomic_DNA"/>
</dbReference>
<dbReference type="InterPro" id="IPR045034">
    <property type="entry name" value="O-acyltransferase_WSD1-like"/>
</dbReference>
<feature type="domain" description="O-acyltransferase WSD1 C-terminal" evidence="1">
    <location>
        <begin position="37"/>
        <end position="181"/>
    </location>
</feature>
<dbReference type="RefSeq" id="WP_352889559.1">
    <property type="nucleotide sequence ID" value="NZ_JBEPIJ010000010.1"/>
</dbReference>
<evidence type="ECO:0000313" key="3">
    <source>
        <dbReference type="Proteomes" id="UP001465331"/>
    </source>
</evidence>
<keyword evidence="3" id="KW-1185">Reference proteome</keyword>
<dbReference type="PANTHER" id="PTHR31650:SF1">
    <property type="entry name" value="WAX ESTER SYNTHASE_DIACYLGLYCEROL ACYLTRANSFERASE 4-RELATED"/>
    <property type="match status" value="1"/>
</dbReference>
<dbReference type="PANTHER" id="PTHR31650">
    <property type="entry name" value="O-ACYLTRANSFERASE (WSD1-LIKE) FAMILY PROTEIN"/>
    <property type="match status" value="1"/>
</dbReference>
<gene>
    <name evidence="2" type="ORF">ABSH63_09775</name>
</gene>
<sequence length="192" mass="21204">MCGGALRRYLQALDVLPEKPLIAGVPVSVRRENTGLGNEVAFTITHLATHLDSPLQRLRAIKRCMDKNKQRIRDLSPAQVQSYAALMLMPGAIAALLSRFKDRTLGNVVVSHVPGPREDMYWQGARLCGLYPASLLLDGLALNITVISRHDFVDFGLIACRRTVPHVQRLLEYLEDELVALEQATGVVAPAR</sequence>
<dbReference type="InterPro" id="IPR009721">
    <property type="entry name" value="O-acyltransferase_WSD1_C"/>
</dbReference>
<reference evidence="2 3" key="1">
    <citation type="submission" date="2024-06" db="EMBL/GenBank/DDBJ databases">
        <authorList>
            <person name="Li Z."/>
            <person name="Jiang Y."/>
        </authorList>
    </citation>
    <scope>NUCLEOTIDE SEQUENCE [LARGE SCALE GENOMIC DNA]</scope>
    <source>
        <strain evidence="2 3">HSW-8</strain>
    </source>
</reference>
<accession>A0ABV2AAL4</accession>
<organism evidence="2 3">
    <name type="scientific">Sinimarinibacterium thermocellulolyticum</name>
    <dbReference type="NCBI Taxonomy" id="3170016"/>
    <lineage>
        <taxon>Bacteria</taxon>
        <taxon>Pseudomonadati</taxon>
        <taxon>Pseudomonadota</taxon>
        <taxon>Gammaproteobacteria</taxon>
        <taxon>Nevskiales</taxon>
        <taxon>Nevskiaceae</taxon>
        <taxon>Sinimarinibacterium</taxon>
    </lineage>
</organism>
<dbReference type="Pfam" id="PF06974">
    <property type="entry name" value="WS_DGAT_C"/>
    <property type="match status" value="1"/>
</dbReference>
<name>A0ABV2AAL4_9GAMM</name>
<comment type="caution">
    <text evidence="2">The sequence shown here is derived from an EMBL/GenBank/DDBJ whole genome shotgun (WGS) entry which is preliminary data.</text>
</comment>
<evidence type="ECO:0000259" key="1">
    <source>
        <dbReference type="Pfam" id="PF06974"/>
    </source>
</evidence>